<sequence length="86" mass="10090">MNSKLNILKFLNKFFQIIGFLSVITILLIITFNFFIYGHLEGNFEIGFNIKSKQIYIMTTLIILIIVCTIASLIIRKIEYKKEKNQ</sequence>
<dbReference type="Proteomes" id="UP000291949">
    <property type="component" value="Unassembled WGS sequence"/>
</dbReference>
<evidence type="ECO:0000313" key="3">
    <source>
        <dbReference type="EMBL" id="NMK98689.1"/>
    </source>
</evidence>
<comment type="caution">
    <text evidence="4">The sequence shown here is derived from an EMBL/GenBank/DDBJ whole genome shotgun (WGS) entry which is preliminary data.</text>
</comment>
<keyword evidence="1" id="KW-0472">Membrane</keyword>
<keyword evidence="1" id="KW-0812">Transmembrane</keyword>
<accession>A0A7Z7YTX5</accession>
<evidence type="ECO:0000256" key="1">
    <source>
        <dbReference type="SAM" id="Phobius"/>
    </source>
</evidence>
<gene>
    <name evidence="4" type="ORF">EQ811_09260</name>
    <name evidence="3" type="ORF">HHM13_11535</name>
    <name evidence="2" type="ORF">HHM24_11615</name>
</gene>
<organism evidence="4 5">
    <name type="scientific">Staphylococcus capitis</name>
    <dbReference type="NCBI Taxonomy" id="29388"/>
    <lineage>
        <taxon>Bacteria</taxon>
        <taxon>Bacillati</taxon>
        <taxon>Bacillota</taxon>
        <taxon>Bacilli</taxon>
        <taxon>Bacillales</taxon>
        <taxon>Staphylococcaceae</taxon>
        <taxon>Staphylococcus</taxon>
    </lineage>
</organism>
<dbReference type="EMBL" id="JABBMI010000091">
    <property type="protein sequence ID" value="NMK55360.1"/>
    <property type="molecule type" value="Genomic_DNA"/>
</dbReference>
<evidence type="ECO:0000313" key="4">
    <source>
        <dbReference type="EMBL" id="TBW76025.1"/>
    </source>
</evidence>
<feature type="transmembrane region" description="Helical" evidence="1">
    <location>
        <begin position="14"/>
        <end position="35"/>
    </location>
</feature>
<keyword evidence="6" id="KW-1185">Reference proteome</keyword>
<dbReference type="AlphaFoldDB" id="A0A7Z7YTX5"/>
<evidence type="ECO:0000313" key="6">
    <source>
        <dbReference type="Proteomes" id="UP000538955"/>
    </source>
</evidence>
<feature type="transmembrane region" description="Helical" evidence="1">
    <location>
        <begin position="55"/>
        <end position="75"/>
    </location>
</feature>
<proteinExistence type="predicted"/>
<reference evidence="4 5" key="1">
    <citation type="journal article" date="2019" name="Sci. Transl. Med.">
        <title>Quorum sensing between bacterial species on the skin protects against epidermal injury in atopic dermatitis.</title>
        <authorList>
            <person name="Williams M.R."/>
        </authorList>
    </citation>
    <scope>NUCLEOTIDE SEQUENCE [LARGE SCALE GENOMIC DNA]</scope>
    <source>
        <strain evidence="4 5">H8</strain>
    </source>
</reference>
<evidence type="ECO:0000313" key="2">
    <source>
        <dbReference type="EMBL" id="NMK55360.1"/>
    </source>
</evidence>
<protein>
    <submittedName>
        <fullName evidence="4">Uncharacterized protein</fullName>
    </submittedName>
</protein>
<dbReference type="Proteomes" id="UP000550736">
    <property type="component" value="Unassembled WGS sequence"/>
</dbReference>
<dbReference type="Proteomes" id="UP000538955">
    <property type="component" value="Unassembled WGS sequence"/>
</dbReference>
<dbReference type="RefSeq" id="WP_002434577.1">
    <property type="nucleotide sequence ID" value="NZ_AP014956.1"/>
</dbReference>
<dbReference type="EMBL" id="SCHC01000003">
    <property type="protein sequence ID" value="TBW76025.1"/>
    <property type="molecule type" value="Genomic_DNA"/>
</dbReference>
<evidence type="ECO:0000313" key="5">
    <source>
        <dbReference type="Proteomes" id="UP000291949"/>
    </source>
</evidence>
<keyword evidence="1" id="KW-1133">Transmembrane helix</keyword>
<evidence type="ECO:0000313" key="7">
    <source>
        <dbReference type="Proteomes" id="UP000550736"/>
    </source>
</evidence>
<name>A0A7Z7YTX5_STACP</name>
<dbReference type="EMBL" id="JABBLX010000055">
    <property type="protein sequence ID" value="NMK98689.1"/>
    <property type="molecule type" value="Genomic_DNA"/>
</dbReference>
<reference evidence="6 7" key="2">
    <citation type="submission" date="2020-04" db="EMBL/GenBank/DDBJ databases">
        <title>The Epidemiology and Molecular Characteristics of Linezolid-Resistant Staphylococcus capitis in Huashan Hospital, Shanghai.</title>
        <authorList>
            <person name="Ding L."/>
            <person name="Li P."/>
            <person name="Yang Y."/>
            <person name="Lin D."/>
            <person name="Xu X."/>
        </authorList>
    </citation>
    <scope>NUCLEOTIDE SEQUENCE [LARGE SCALE GENOMIC DNA]</scope>
    <source>
        <strain evidence="3 7">12-86</strain>
        <strain evidence="2 6">17-84</strain>
    </source>
</reference>